<accession>A0ABD2PGG7</accession>
<dbReference type="AlphaFoldDB" id="A0ABD2PGG7"/>
<dbReference type="SMART" id="SM00028">
    <property type="entry name" value="TPR"/>
    <property type="match status" value="3"/>
</dbReference>
<reference evidence="3 4" key="1">
    <citation type="journal article" date="2021" name="BMC Biol.">
        <title>Horizontally acquired antibacterial genes associated with adaptive radiation of ladybird beetles.</title>
        <authorList>
            <person name="Li H.S."/>
            <person name="Tang X.F."/>
            <person name="Huang Y.H."/>
            <person name="Xu Z.Y."/>
            <person name="Chen M.L."/>
            <person name="Du X.Y."/>
            <person name="Qiu B.Y."/>
            <person name="Chen P.T."/>
            <person name="Zhang W."/>
            <person name="Slipinski A."/>
            <person name="Escalona H.E."/>
            <person name="Waterhouse R.M."/>
            <person name="Zwick A."/>
            <person name="Pang H."/>
        </authorList>
    </citation>
    <scope>NUCLEOTIDE SEQUENCE [LARGE SCALE GENOMIC DNA]</scope>
    <source>
        <strain evidence="3">SYSU2018</strain>
    </source>
</reference>
<dbReference type="SUPFAM" id="SSF51197">
    <property type="entry name" value="Clavaminate synthase-like"/>
    <property type="match status" value="1"/>
</dbReference>
<evidence type="ECO:0000259" key="2">
    <source>
        <dbReference type="Pfam" id="PF05118"/>
    </source>
</evidence>
<dbReference type="Gene3D" id="2.60.120.330">
    <property type="entry name" value="B-lactam Antibiotic, Isopenicillin N Synthase, Chain"/>
    <property type="match status" value="1"/>
</dbReference>
<gene>
    <name evidence="3" type="ORF">HHI36_023418</name>
</gene>
<dbReference type="Proteomes" id="UP001516400">
    <property type="component" value="Unassembled WGS sequence"/>
</dbReference>
<comment type="similarity">
    <text evidence="1">Belongs to the aspartyl/asparaginyl beta-hydroxylase family.</text>
</comment>
<dbReference type="InterPro" id="IPR039038">
    <property type="entry name" value="ASPH"/>
</dbReference>
<dbReference type="PANTHER" id="PTHR12366:SF29">
    <property type="entry name" value="ASPARTYL BETA-HYDROXYLASE, ISOFORM L"/>
    <property type="match status" value="1"/>
</dbReference>
<dbReference type="InterPro" id="IPR011990">
    <property type="entry name" value="TPR-like_helical_dom_sf"/>
</dbReference>
<dbReference type="Pfam" id="PF05118">
    <property type="entry name" value="Asp_Arg_Hydrox"/>
    <property type="match status" value="1"/>
</dbReference>
<sequence>MFEKILEKYPSSPRGFYGLAQSLDVLAEIKKSNELLEEAITNYLKVSELKNVPAALYKIALERCIDRMRFRGRYGKAVAVHLKLIDSFPEEPKYRNQLAVTYLTVGRIEQARSVLKQILQKWPNNGCALVHYGFIWKTTNNNLEKGVYFMQKGIDTKDPCVIDGRFYFHLGDAYSRLGDTEKALAVYEDGVKHKLFLSKYQRSLYNVPHLTAKPWWRQHQIPSYQSLFKDLENNWEIIRREGLSVLNQHGYFQDESENLRDTGDWKQFELFARGSKNSKNCNKTPLTCKLIEKHLEARDCRRGQTKFSVMHPGTHVWAHCGPTNCRLRVHLGLKIPPHCFIRVAEQIRGWEEGKLIIFDDSFEHEVWHNGTEVRLVLIVDVWHPELSMTEKATLSSL</sequence>
<name>A0ABD2PGG7_9CUCU</name>
<comment type="caution">
    <text evidence="3">The sequence shown here is derived from an EMBL/GenBank/DDBJ whole genome shotgun (WGS) entry which is preliminary data.</text>
</comment>
<dbReference type="SUPFAM" id="SSF48452">
    <property type="entry name" value="TPR-like"/>
    <property type="match status" value="1"/>
</dbReference>
<evidence type="ECO:0000256" key="1">
    <source>
        <dbReference type="ARBA" id="ARBA00007730"/>
    </source>
</evidence>
<proteinExistence type="inferred from homology"/>
<dbReference type="EMBL" id="JABFTP020000186">
    <property type="protein sequence ID" value="KAL3290047.1"/>
    <property type="molecule type" value="Genomic_DNA"/>
</dbReference>
<protein>
    <recommendedName>
        <fullName evidence="2">Aspartyl/asparaginy/proline hydroxylase domain-containing protein</fullName>
    </recommendedName>
</protein>
<dbReference type="InterPro" id="IPR019734">
    <property type="entry name" value="TPR_rpt"/>
</dbReference>
<feature type="domain" description="Aspartyl/asparaginy/proline hydroxylase" evidence="2">
    <location>
        <begin position="232"/>
        <end position="384"/>
    </location>
</feature>
<dbReference type="Gene3D" id="1.25.40.10">
    <property type="entry name" value="Tetratricopeptide repeat domain"/>
    <property type="match status" value="1"/>
</dbReference>
<keyword evidence="4" id="KW-1185">Reference proteome</keyword>
<dbReference type="InterPro" id="IPR027443">
    <property type="entry name" value="IPNS-like_sf"/>
</dbReference>
<organism evidence="3 4">
    <name type="scientific">Cryptolaemus montrouzieri</name>
    <dbReference type="NCBI Taxonomy" id="559131"/>
    <lineage>
        <taxon>Eukaryota</taxon>
        <taxon>Metazoa</taxon>
        <taxon>Ecdysozoa</taxon>
        <taxon>Arthropoda</taxon>
        <taxon>Hexapoda</taxon>
        <taxon>Insecta</taxon>
        <taxon>Pterygota</taxon>
        <taxon>Neoptera</taxon>
        <taxon>Endopterygota</taxon>
        <taxon>Coleoptera</taxon>
        <taxon>Polyphaga</taxon>
        <taxon>Cucujiformia</taxon>
        <taxon>Coccinelloidea</taxon>
        <taxon>Coccinellidae</taxon>
        <taxon>Scymninae</taxon>
        <taxon>Scymnini</taxon>
        <taxon>Cryptolaemus</taxon>
    </lineage>
</organism>
<evidence type="ECO:0000313" key="4">
    <source>
        <dbReference type="Proteomes" id="UP001516400"/>
    </source>
</evidence>
<dbReference type="PANTHER" id="PTHR12366">
    <property type="entry name" value="ASPARTYL/ASPARAGINYL BETA-HYDROXYLASE"/>
    <property type="match status" value="1"/>
</dbReference>
<dbReference type="InterPro" id="IPR007803">
    <property type="entry name" value="Asp/Arg/Pro-Hydrxlase"/>
</dbReference>
<dbReference type="Pfam" id="PF13181">
    <property type="entry name" value="TPR_8"/>
    <property type="match status" value="1"/>
</dbReference>
<evidence type="ECO:0000313" key="3">
    <source>
        <dbReference type="EMBL" id="KAL3290047.1"/>
    </source>
</evidence>